<comment type="caution">
    <text evidence="1">The sequence shown here is derived from an EMBL/GenBank/DDBJ whole genome shotgun (WGS) entry which is preliminary data.</text>
</comment>
<gene>
    <name evidence="1" type="ORF">CU102_07120</name>
</gene>
<accession>A0A2P7BSW6</accession>
<keyword evidence="2" id="KW-1185">Reference proteome</keyword>
<reference evidence="2" key="1">
    <citation type="submission" date="2017-11" db="EMBL/GenBank/DDBJ databases">
        <authorList>
            <person name="Kuznetsova I."/>
            <person name="Sazanova A."/>
            <person name="Chirak E."/>
            <person name="Safronova V."/>
            <person name="Willems A."/>
        </authorList>
    </citation>
    <scope>NUCLEOTIDE SEQUENCE [LARGE SCALE GENOMIC DNA]</scope>
    <source>
        <strain evidence="2">STM 196</strain>
    </source>
</reference>
<name>A0A2P7BSW6_9HYPH</name>
<organism evidence="1 2">
    <name type="scientific">Phyllobacterium brassicacearum</name>
    <dbReference type="NCBI Taxonomy" id="314235"/>
    <lineage>
        <taxon>Bacteria</taxon>
        <taxon>Pseudomonadati</taxon>
        <taxon>Pseudomonadota</taxon>
        <taxon>Alphaproteobacteria</taxon>
        <taxon>Hyphomicrobiales</taxon>
        <taxon>Phyllobacteriaceae</taxon>
        <taxon>Phyllobacterium</taxon>
    </lineage>
</organism>
<sequence length="62" mass="6663">MFATAAWFRFMATACPCDPHYSFIAAGNVSGPTLAETDVVRIAAPACMSCEDAVHLAFMFKT</sequence>
<evidence type="ECO:0000313" key="1">
    <source>
        <dbReference type="EMBL" id="PSH69565.1"/>
    </source>
</evidence>
<dbReference type="EMBL" id="PGGO01000004">
    <property type="protein sequence ID" value="PSH69565.1"/>
    <property type="molecule type" value="Genomic_DNA"/>
</dbReference>
<evidence type="ECO:0000313" key="2">
    <source>
        <dbReference type="Proteomes" id="UP000241444"/>
    </source>
</evidence>
<proteinExistence type="predicted"/>
<dbReference type="AlphaFoldDB" id="A0A2P7BSW6"/>
<protein>
    <submittedName>
        <fullName evidence="1">Uncharacterized protein</fullName>
    </submittedName>
</protein>
<dbReference type="Proteomes" id="UP000241444">
    <property type="component" value="Unassembled WGS sequence"/>
</dbReference>